<dbReference type="EMBL" id="BTGU01000059">
    <property type="protein sequence ID" value="GMN55703.1"/>
    <property type="molecule type" value="Genomic_DNA"/>
</dbReference>
<feature type="compositionally biased region" description="Polar residues" evidence="2">
    <location>
        <begin position="135"/>
        <end position="158"/>
    </location>
</feature>
<keyword evidence="4" id="KW-1185">Reference proteome</keyword>
<sequence>MPVNPPEPNLATVVATLQRQLLEQQQETDRLREQLAQMNQRPQVNEVPPPVHQVPPVVPPVPEVQPEAPEFEGLTDPIAADNWLIDIQVILDFMRLTEQEKVLCASFALKKDDKEARAQIFKAKKEEKVVVKQIQPRQNAESFPKGQNNNPAQSSKQFGRNKRKGNFTGQGQQKNYPQKRNNRGNEGNNTDFPMCTKCGRKIREYVEWGRKLATFVARRGIMRGIAL</sequence>
<comment type="caution">
    <text evidence="3">The sequence shown here is derived from an EMBL/GenBank/DDBJ whole genome shotgun (WGS) entry which is preliminary data.</text>
</comment>
<dbReference type="Proteomes" id="UP001187192">
    <property type="component" value="Unassembled WGS sequence"/>
</dbReference>
<feature type="region of interest" description="Disordered" evidence="2">
    <location>
        <begin position="132"/>
        <end position="193"/>
    </location>
</feature>
<evidence type="ECO:0000256" key="1">
    <source>
        <dbReference type="SAM" id="Coils"/>
    </source>
</evidence>
<evidence type="ECO:0000313" key="4">
    <source>
        <dbReference type="Proteomes" id="UP001187192"/>
    </source>
</evidence>
<reference evidence="3" key="1">
    <citation type="submission" date="2023-07" db="EMBL/GenBank/DDBJ databases">
        <title>draft genome sequence of fig (Ficus carica).</title>
        <authorList>
            <person name="Takahashi T."/>
            <person name="Nishimura K."/>
        </authorList>
    </citation>
    <scope>NUCLEOTIDE SEQUENCE</scope>
</reference>
<feature type="compositionally biased region" description="Polar residues" evidence="2">
    <location>
        <begin position="167"/>
        <end position="191"/>
    </location>
</feature>
<keyword evidence="1" id="KW-0175">Coiled coil</keyword>
<organism evidence="3 4">
    <name type="scientific">Ficus carica</name>
    <name type="common">Common fig</name>
    <dbReference type="NCBI Taxonomy" id="3494"/>
    <lineage>
        <taxon>Eukaryota</taxon>
        <taxon>Viridiplantae</taxon>
        <taxon>Streptophyta</taxon>
        <taxon>Embryophyta</taxon>
        <taxon>Tracheophyta</taxon>
        <taxon>Spermatophyta</taxon>
        <taxon>Magnoliopsida</taxon>
        <taxon>eudicotyledons</taxon>
        <taxon>Gunneridae</taxon>
        <taxon>Pentapetalae</taxon>
        <taxon>rosids</taxon>
        <taxon>fabids</taxon>
        <taxon>Rosales</taxon>
        <taxon>Moraceae</taxon>
        <taxon>Ficeae</taxon>
        <taxon>Ficus</taxon>
    </lineage>
</organism>
<dbReference type="AlphaFoldDB" id="A0AA88DDP0"/>
<evidence type="ECO:0000256" key="2">
    <source>
        <dbReference type="SAM" id="MobiDB-lite"/>
    </source>
</evidence>
<protein>
    <submittedName>
        <fullName evidence="3">Uncharacterized protein</fullName>
    </submittedName>
</protein>
<evidence type="ECO:0000313" key="3">
    <source>
        <dbReference type="EMBL" id="GMN55703.1"/>
    </source>
</evidence>
<feature type="coiled-coil region" evidence="1">
    <location>
        <begin position="14"/>
        <end position="41"/>
    </location>
</feature>
<name>A0AA88DDP0_FICCA</name>
<proteinExistence type="predicted"/>
<gene>
    <name evidence="3" type="ORF">TIFTF001_024831</name>
</gene>
<accession>A0AA88DDP0</accession>